<keyword evidence="3" id="KW-1185">Reference proteome</keyword>
<name>V5SHF1_9HYPH</name>
<dbReference type="KEGG" id="hni:W911_04375"/>
<dbReference type="PATRIC" id="fig|1029756.8.peg.914"/>
<sequence>MLIATVALLLAILLFWFGFAQSHWIAPAALFTASGPLVAALSWSYDTERVLAHLFLNFALFYIAFALGRWMGDRTLAPSRTRSHRRPESHWRPS</sequence>
<evidence type="ECO:0000313" key="2">
    <source>
        <dbReference type="EMBL" id="AHB49927.1"/>
    </source>
</evidence>
<dbReference type="HOGENOM" id="CLU_2382219_0_0_5"/>
<dbReference type="Proteomes" id="UP000018542">
    <property type="component" value="Chromosome"/>
</dbReference>
<proteinExistence type="predicted"/>
<dbReference type="RefSeq" id="WP_023786283.1">
    <property type="nucleotide sequence ID" value="NC_022997.1"/>
</dbReference>
<feature type="transmembrane region" description="Helical" evidence="1">
    <location>
        <begin position="52"/>
        <end position="72"/>
    </location>
</feature>
<keyword evidence="1" id="KW-0472">Membrane</keyword>
<keyword evidence="1" id="KW-1133">Transmembrane helix</keyword>
<evidence type="ECO:0000313" key="3">
    <source>
        <dbReference type="Proteomes" id="UP000018542"/>
    </source>
</evidence>
<reference evidence="2 3" key="1">
    <citation type="journal article" date="2014" name="Genome Announc.">
        <title>Complete Genome Sequence of Hyphomicrobium nitrativorans Strain NL23, a Denitrifying Bacterium Isolated from Biofilm of a Methanol-Fed Denitrification System Treating Seawater at the Montreal Biodome.</title>
        <authorList>
            <person name="Martineau C."/>
            <person name="Villeneuve C."/>
            <person name="Mauffrey F."/>
            <person name="Villemur R."/>
        </authorList>
    </citation>
    <scope>NUCLEOTIDE SEQUENCE [LARGE SCALE GENOMIC DNA]</scope>
    <source>
        <strain evidence="2">NL23</strain>
    </source>
</reference>
<organism evidence="2 3">
    <name type="scientific">Hyphomicrobium nitrativorans NL23</name>
    <dbReference type="NCBI Taxonomy" id="1029756"/>
    <lineage>
        <taxon>Bacteria</taxon>
        <taxon>Pseudomonadati</taxon>
        <taxon>Pseudomonadota</taxon>
        <taxon>Alphaproteobacteria</taxon>
        <taxon>Hyphomicrobiales</taxon>
        <taxon>Hyphomicrobiaceae</taxon>
        <taxon>Hyphomicrobium</taxon>
    </lineage>
</organism>
<accession>V5SHF1</accession>
<evidence type="ECO:0000256" key="1">
    <source>
        <dbReference type="SAM" id="Phobius"/>
    </source>
</evidence>
<protein>
    <submittedName>
        <fullName evidence="2">Uncharacterized protein</fullName>
    </submittedName>
</protein>
<gene>
    <name evidence="2" type="ORF">W911_04375</name>
</gene>
<keyword evidence="1" id="KW-0812">Transmembrane</keyword>
<dbReference type="AlphaFoldDB" id="V5SHF1"/>
<dbReference type="EMBL" id="CP006912">
    <property type="protein sequence ID" value="AHB49927.1"/>
    <property type="molecule type" value="Genomic_DNA"/>
</dbReference>